<feature type="domain" description="VOC" evidence="1">
    <location>
        <begin position="15"/>
        <end position="135"/>
    </location>
</feature>
<dbReference type="SUPFAM" id="SSF54593">
    <property type="entry name" value="Glyoxalase/Bleomycin resistance protein/Dihydroxybiphenyl dioxygenase"/>
    <property type="match status" value="1"/>
</dbReference>
<sequence length="136" mass="15528">MRELEAQDSGFVIDRLDHLVLTVNDLQRTIAFYEKVLGMEVVRFGDGRYALHFGRQKINLHERGREFEPKADKPCPGSADLCFITNTPLDDVIRHLDNCNVPIEEGPVDRTGATGRIRSVYLRDPDRNLIEISNYA</sequence>
<evidence type="ECO:0000259" key="1">
    <source>
        <dbReference type="PROSITE" id="PS51819"/>
    </source>
</evidence>
<dbReference type="InterPro" id="IPR004360">
    <property type="entry name" value="Glyas_Fos-R_dOase_dom"/>
</dbReference>
<proteinExistence type="predicted"/>
<evidence type="ECO:0000313" key="3">
    <source>
        <dbReference type="Proteomes" id="UP000681526"/>
    </source>
</evidence>
<keyword evidence="3" id="KW-1185">Reference proteome</keyword>
<dbReference type="PANTHER" id="PTHR21366">
    <property type="entry name" value="GLYOXALASE FAMILY PROTEIN"/>
    <property type="match status" value="1"/>
</dbReference>
<comment type="caution">
    <text evidence="2">The sequence shown here is derived from an EMBL/GenBank/DDBJ whole genome shotgun (WGS) entry which is preliminary data.</text>
</comment>
<dbReference type="EMBL" id="CAJRAY010000096">
    <property type="protein sequence ID" value="CAG5092685.1"/>
    <property type="molecule type" value="Genomic_DNA"/>
</dbReference>
<gene>
    <name evidence="2" type="primary">txxe 2736-glod5</name>
    <name evidence="2" type="ORF">TXXE_18530</name>
</gene>
<reference evidence="2 3" key="1">
    <citation type="submission" date="2021-04" db="EMBL/GenBank/DDBJ databases">
        <authorList>
            <person name="Rakotoarivonina H."/>
        </authorList>
    </citation>
    <scope>NUCLEOTIDE SEQUENCE [LARGE SCALE GENOMIC DNA]</scope>
    <source>
        <strain evidence="2 3">XE</strain>
    </source>
</reference>
<organism evidence="2 3">
    <name type="scientific">Thermobacillus xylanilyticus</name>
    <dbReference type="NCBI Taxonomy" id="76633"/>
    <lineage>
        <taxon>Bacteria</taxon>
        <taxon>Bacillati</taxon>
        <taxon>Bacillota</taxon>
        <taxon>Bacilli</taxon>
        <taxon>Bacillales</taxon>
        <taxon>Paenibacillaceae</taxon>
        <taxon>Thermobacillus</taxon>
    </lineage>
</organism>
<evidence type="ECO:0000313" key="2">
    <source>
        <dbReference type="EMBL" id="CAG5092685.1"/>
    </source>
</evidence>
<dbReference type="PANTHER" id="PTHR21366:SF14">
    <property type="entry name" value="GLYOXALASE DOMAIN-CONTAINING PROTEIN 5"/>
    <property type="match status" value="1"/>
</dbReference>
<dbReference type="CDD" id="cd07253">
    <property type="entry name" value="GLOD5"/>
    <property type="match status" value="1"/>
</dbReference>
<dbReference type="Pfam" id="PF00903">
    <property type="entry name" value="Glyoxalase"/>
    <property type="match status" value="1"/>
</dbReference>
<accession>A0ABM8V8S7</accession>
<dbReference type="Proteomes" id="UP000681526">
    <property type="component" value="Unassembled WGS sequence"/>
</dbReference>
<dbReference type="InterPro" id="IPR029068">
    <property type="entry name" value="Glyas_Bleomycin-R_OHBP_Dase"/>
</dbReference>
<dbReference type="InterPro" id="IPR050383">
    <property type="entry name" value="GlyoxalaseI/FosfomycinResist"/>
</dbReference>
<dbReference type="PROSITE" id="PS51819">
    <property type="entry name" value="VOC"/>
    <property type="match status" value="1"/>
</dbReference>
<dbReference type="Gene3D" id="3.10.180.10">
    <property type="entry name" value="2,3-Dihydroxybiphenyl 1,2-Dioxygenase, domain 1"/>
    <property type="match status" value="1"/>
</dbReference>
<dbReference type="InterPro" id="IPR037523">
    <property type="entry name" value="VOC_core"/>
</dbReference>
<protein>
    <recommendedName>
        <fullName evidence="1">VOC domain-containing protein</fullName>
    </recommendedName>
</protein>
<name>A0ABM8V8S7_THEXY</name>